<evidence type="ECO:0000313" key="2">
    <source>
        <dbReference type="EMBL" id="JAD34648.1"/>
    </source>
</evidence>
<feature type="compositionally biased region" description="Gly residues" evidence="1">
    <location>
        <begin position="23"/>
        <end position="33"/>
    </location>
</feature>
<reference evidence="2" key="1">
    <citation type="submission" date="2014-09" db="EMBL/GenBank/DDBJ databases">
        <authorList>
            <person name="Magalhaes I.L.F."/>
            <person name="Oliveira U."/>
            <person name="Santos F.R."/>
            <person name="Vidigal T.H.D.A."/>
            <person name="Brescovit A.D."/>
            <person name="Santos A.J."/>
        </authorList>
    </citation>
    <scope>NUCLEOTIDE SEQUENCE</scope>
    <source>
        <tissue evidence="2">Shoot tissue taken approximately 20 cm above the soil surface</tissue>
    </source>
</reference>
<evidence type="ECO:0000256" key="1">
    <source>
        <dbReference type="SAM" id="MobiDB-lite"/>
    </source>
</evidence>
<dbReference type="AlphaFoldDB" id="A0A0A8ZAH7"/>
<sequence>MVAGPTAPSISIFSLPTAYPGARSGGRQSGFDGGVESAAAGQRSFGGDRRGSVTETGGARTRVVGSRR</sequence>
<feature type="region of interest" description="Disordered" evidence="1">
    <location>
        <begin position="21"/>
        <end position="68"/>
    </location>
</feature>
<organism evidence="2">
    <name type="scientific">Arundo donax</name>
    <name type="common">Giant reed</name>
    <name type="synonym">Donax arundinaceus</name>
    <dbReference type="NCBI Taxonomy" id="35708"/>
    <lineage>
        <taxon>Eukaryota</taxon>
        <taxon>Viridiplantae</taxon>
        <taxon>Streptophyta</taxon>
        <taxon>Embryophyta</taxon>
        <taxon>Tracheophyta</taxon>
        <taxon>Spermatophyta</taxon>
        <taxon>Magnoliopsida</taxon>
        <taxon>Liliopsida</taxon>
        <taxon>Poales</taxon>
        <taxon>Poaceae</taxon>
        <taxon>PACMAD clade</taxon>
        <taxon>Arundinoideae</taxon>
        <taxon>Arundineae</taxon>
        <taxon>Arundo</taxon>
    </lineage>
</organism>
<proteinExistence type="predicted"/>
<name>A0A0A8ZAH7_ARUDO</name>
<reference evidence="2" key="2">
    <citation type="journal article" date="2015" name="Data Brief">
        <title>Shoot transcriptome of the giant reed, Arundo donax.</title>
        <authorList>
            <person name="Barrero R.A."/>
            <person name="Guerrero F.D."/>
            <person name="Moolhuijzen P."/>
            <person name="Goolsby J.A."/>
            <person name="Tidwell J."/>
            <person name="Bellgard S.E."/>
            <person name="Bellgard M.I."/>
        </authorList>
    </citation>
    <scope>NUCLEOTIDE SEQUENCE</scope>
    <source>
        <tissue evidence="2">Shoot tissue taken approximately 20 cm above the soil surface</tissue>
    </source>
</reference>
<protein>
    <submittedName>
        <fullName evidence="2">Uncharacterized protein</fullName>
    </submittedName>
</protein>
<dbReference type="EMBL" id="GBRH01263247">
    <property type="protein sequence ID" value="JAD34648.1"/>
    <property type="molecule type" value="Transcribed_RNA"/>
</dbReference>
<accession>A0A0A8ZAH7</accession>